<evidence type="ECO:0000313" key="5">
    <source>
        <dbReference type="WBParaSite" id="sdigi.contig74.g3677.t1"/>
    </source>
</evidence>
<feature type="chain" id="PRO_5037824732" evidence="2">
    <location>
        <begin position="21"/>
        <end position="120"/>
    </location>
</feature>
<keyword evidence="2" id="KW-0732">Signal</keyword>
<sequence>MMLKTVLHWLVLLWKSPILSSPELFPVRFIGVLVNGGWFASISVHFFLAINRFCAFVYATKYNRLWSESKAIVVGIVSWTFGTVLSMAHLYGSHGQRGTLAQCLVYPSANSAFQEWLTWS</sequence>
<feature type="signal peptide" evidence="2">
    <location>
        <begin position="1"/>
        <end position="20"/>
    </location>
</feature>
<keyword evidence="1" id="KW-0812">Transmembrane</keyword>
<keyword evidence="1" id="KW-0472">Membrane</keyword>
<dbReference type="AlphaFoldDB" id="A0A915Q1H4"/>
<keyword evidence="4" id="KW-1185">Reference proteome</keyword>
<name>A0A915Q1H4_9BILA</name>
<proteinExistence type="predicted"/>
<dbReference type="SUPFAM" id="SSF81321">
    <property type="entry name" value="Family A G protein-coupled receptor-like"/>
    <property type="match status" value="1"/>
</dbReference>
<feature type="transmembrane region" description="Helical" evidence="1">
    <location>
        <begin position="71"/>
        <end position="91"/>
    </location>
</feature>
<organism evidence="4 5">
    <name type="scientific">Setaria digitata</name>
    <dbReference type="NCBI Taxonomy" id="48799"/>
    <lineage>
        <taxon>Eukaryota</taxon>
        <taxon>Metazoa</taxon>
        <taxon>Ecdysozoa</taxon>
        <taxon>Nematoda</taxon>
        <taxon>Chromadorea</taxon>
        <taxon>Rhabditida</taxon>
        <taxon>Spirurina</taxon>
        <taxon>Spiruromorpha</taxon>
        <taxon>Filarioidea</taxon>
        <taxon>Setariidae</taxon>
        <taxon>Setaria</taxon>
    </lineage>
</organism>
<dbReference type="InterPro" id="IPR019430">
    <property type="entry name" value="7TM_GPCR_serpentine_rcpt_Srx"/>
</dbReference>
<dbReference type="Gene3D" id="1.20.1070.10">
    <property type="entry name" value="Rhodopsin 7-helix transmembrane proteins"/>
    <property type="match status" value="1"/>
</dbReference>
<accession>A0A915Q1H4</accession>
<dbReference type="Pfam" id="PF10328">
    <property type="entry name" value="7TM_GPCR_Srx"/>
    <property type="match status" value="1"/>
</dbReference>
<dbReference type="Proteomes" id="UP000887581">
    <property type="component" value="Unplaced"/>
</dbReference>
<feature type="domain" description="7TM GPCR serpentine receptor class x (Srx)" evidence="3">
    <location>
        <begin position="20"/>
        <end position="89"/>
    </location>
</feature>
<dbReference type="WBParaSite" id="sdigi.contig74.g3677.t1">
    <property type="protein sequence ID" value="sdigi.contig74.g3677.t1"/>
    <property type="gene ID" value="sdigi.contig74.g3677"/>
</dbReference>
<keyword evidence="1" id="KW-1133">Transmembrane helix</keyword>
<evidence type="ECO:0000313" key="4">
    <source>
        <dbReference type="Proteomes" id="UP000887581"/>
    </source>
</evidence>
<evidence type="ECO:0000259" key="3">
    <source>
        <dbReference type="Pfam" id="PF10328"/>
    </source>
</evidence>
<evidence type="ECO:0000256" key="2">
    <source>
        <dbReference type="SAM" id="SignalP"/>
    </source>
</evidence>
<feature type="transmembrane region" description="Helical" evidence="1">
    <location>
        <begin position="36"/>
        <end position="59"/>
    </location>
</feature>
<protein>
    <submittedName>
        <fullName evidence="5">7TM GPCR serpentine receptor class x (Srx) domain-containing protein</fullName>
    </submittedName>
</protein>
<reference evidence="5" key="1">
    <citation type="submission" date="2022-11" db="UniProtKB">
        <authorList>
            <consortium name="WormBaseParasite"/>
        </authorList>
    </citation>
    <scope>IDENTIFICATION</scope>
</reference>
<evidence type="ECO:0000256" key="1">
    <source>
        <dbReference type="SAM" id="Phobius"/>
    </source>
</evidence>